<dbReference type="InterPro" id="IPR007361">
    <property type="entry name" value="DUF427"/>
</dbReference>
<dbReference type="InterPro" id="IPR038694">
    <property type="entry name" value="DUF427_sf"/>
</dbReference>
<organism evidence="2 3">
    <name type="scientific">Byssothecium circinans</name>
    <dbReference type="NCBI Taxonomy" id="147558"/>
    <lineage>
        <taxon>Eukaryota</taxon>
        <taxon>Fungi</taxon>
        <taxon>Dikarya</taxon>
        <taxon>Ascomycota</taxon>
        <taxon>Pezizomycotina</taxon>
        <taxon>Dothideomycetes</taxon>
        <taxon>Pleosporomycetidae</taxon>
        <taxon>Pleosporales</taxon>
        <taxon>Massarineae</taxon>
        <taxon>Massarinaceae</taxon>
        <taxon>Byssothecium</taxon>
    </lineage>
</organism>
<accession>A0A6A5UE81</accession>
<evidence type="ECO:0000313" key="3">
    <source>
        <dbReference type="Proteomes" id="UP000800035"/>
    </source>
</evidence>
<evidence type="ECO:0000313" key="2">
    <source>
        <dbReference type="EMBL" id="KAF1962269.1"/>
    </source>
</evidence>
<dbReference type="Pfam" id="PF04248">
    <property type="entry name" value="NTP_transf_9"/>
    <property type="match status" value="2"/>
</dbReference>
<proteinExistence type="predicted"/>
<dbReference type="OrthoDB" id="18996at2759"/>
<feature type="domain" description="DUF427" evidence="1">
    <location>
        <begin position="30"/>
        <end position="94"/>
    </location>
</feature>
<dbReference type="AlphaFoldDB" id="A0A6A5UE81"/>
<dbReference type="Proteomes" id="UP000800035">
    <property type="component" value="Unassembled WGS sequence"/>
</dbReference>
<dbReference type="PANTHER" id="PTHR34310">
    <property type="entry name" value="DUF427 DOMAIN PROTEIN (AFU_ORTHOLOGUE AFUA_3G02220)"/>
    <property type="match status" value="1"/>
</dbReference>
<dbReference type="Gene3D" id="2.170.150.40">
    <property type="entry name" value="Domain of unknown function (DUF427)"/>
    <property type="match status" value="2"/>
</dbReference>
<name>A0A6A5UE81_9PLEO</name>
<sequence length="252" mass="28934">MTSIEDLTKLAQKLAAEGPHKCEATPRRVRGLLNGKYVFDTINAYHVWEHPYYPQLYIPLTSLTPSATYTQTARVPHTDGNIHYGTLTVGTKTTSPILLIRTPQIPSLLKIPFAELDQWFEEDAPILPPHPKDPYKRIAILPSSRSVKVSLSGVTLAEAPNPLFLLETMLRPRYYLPPTTVKWEFLRESETVMYCPYKGKANYYHVEIGGKVYKDLVWYYQYPTQESALIGGYMCFYNEKVDVWVDGVREER</sequence>
<feature type="domain" description="DUF427" evidence="1">
    <location>
        <begin position="147"/>
        <end position="239"/>
    </location>
</feature>
<reference evidence="2" key="1">
    <citation type="journal article" date="2020" name="Stud. Mycol.">
        <title>101 Dothideomycetes genomes: a test case for predicting lifestyles and emergence of pathogens.</title>
        <authorList>
            <person name="Haridas S."/>
            <person name="Albert R."/>
            <person name="Binder M."/>
            <person name="Bloem J."/>
            <person name="Labutti K."/>
            <person name="Salamov A."/>
            <person name="Andreopoulos B."/>
            <person name="Baker S."/>
            <person name="Barry K."/>
            <person name="Bills G."/>
            <person name="Bluhm B."/>
            <person name="Cannon C."/>
            <person name="Castanera R."/>
            <person name="Culley D."/>
            <person name="Daum C."/>
            <person name="Ezra D."/>
            <person name="Gonzalez J."/>
            <person name="Henrissat B."/>
            <person name="Kuo A."/>
            <person name="Liang C."/>
            <person name="Lipzen A."/>
            <person name="Lutzoni F."/>
            <person name="Magnuson J."/>
            <person name="Mondo S."/>
            <person name="Nolan M."/>
            <person name="Ohm R."/>
            <person name="Pangilinan J."/>
            <person name="Park H.-J."/>
            <person name="Ramirez L."/>
            <person name="Alfaro M."/>
            <person name="Sun H."/>
            <person name="Tritt A."/>
            <person name="Yoshinaga Y."/>
            <person name="Zwiers L.-H."/>
            <person name="Turgeon B."/>
            <person name="Goodwin S."/>
            <person name="Spatafora J."/>
            <person name="Crous P."/>
            <person name="Grigoriev I."/>
        </authorList>
    </citation>
    <scope>NUCLEOTIDE SEQUENCE</scope>
    <source>
        <strain evidence="2">CBS 675.92</strain>
    </source>
</reference>
<dbReference type="EMBL" id="ML976979">
    <property type="protein sequence ID" value="KAF1962269.1"/>
    <property type="molecule type" value="Genomic_DNA"/>
</dbReference>
<evidence type="ECO:0000259" key="1">
    <source>
        <dbReference type="Pfam" id="PF04248"/>
    </source>
</evidence>
<gene>
    <name evidence="2" type="ORF">CC80DRAFT_487771</name>
</gene>
<keyword evidence="3" id="KW-1185">Reference proteome</keyword>
<dbReference type="PANTHER" id="PTHR34310:SF9">
    <property type="entry name" value="BLR5716 PROTEIN"/>
    <property type="match status" value="1"/>
</dbReference>
<protein>
    <submittedName>
        <fullName evidence="2">DUF427-domain-containing protein</fullName>
    </submittedName>
</protein>